<comment type="caution">
    <text evidence="2">The sequence shown here is derived from an EMBL/GenBank/DDBJ whole genome shotgun (WGS) entry which is preliminary data.</text>
</comment>
<organism evidence="2 3">
    <name type="scientific">Caerostris extrusa</name>
    <name type="common">Bark spider</name>
    <name type="synonym">Caerostris bankana</name>
    <dbReference type="NCBI Taxonomy" id="172846"/>
    <lineage>
        <taxon>Eukaryota</taxon>
        <taxon>Metazoa</taxon>
        <taxon>Ecdysozoa</taxon>
        <taxon>Arthropoda</taxon>
        <taxon>Chelicerata</taxon>
        <taxon>Arachnida</taxon>
        <taxon>Araneae</taxon>
        <taxon>Araneomorphae</taxon>
        <taxon>Entelegynae</taxon>
        <taxon>Araneoidea</taxon>
        <taxon>Araneidae</taxon>
        <taxon>Caerostris</taxon>
    </lineage>
</organism>
<proteinExistence type="predicted"/>
<keyword evidence="1" id="KW-0472">Membrane</keyword>
<name>A0AAV4TU54_CAEEX</name>
<gene>
    <name evidence="2" type="ORF">CEXT_42751</name>
</gene>
<evidence type="ECO:0000313" key="3">
    <source>
        <dbReference type="Proteomes" id="UP001054945"/>
    </source>
</evidence>
<keyword evidence="1" id="KW-1133">Transmembrane helix</keyword>
<dbReference type="Proteomes" id="UP001054945">
    <property type="component" value="Unassembled WGS sequence"/>
</dbReference>
<dbReference type="EMBL" id="BPLR01011862">
    <property type="protein sequence ID" value="GIY49639.1"/>
    <property type="molecule type" value="Genomic_DNA"/>
</dbReference>
<feature type="non-terminal residue" evidence="2">
    <location>
        <position position="1"/>
    </location>
</feature>
<keyword evidence="1" id="KW-0812">Transmembrane</keyword>
<evidence type="ECO:0000256" key="1">
    <source>
        <dbReference type="SAM" id="Phobius"/>
    </source>
</evidence>
<reference evidence="2 3" key="1">
    <citation type="submission" date="2021-06" db="EMBL/GenBank/DDBJ databases">
        <title>Caerostris extrusa draft genome.</title>
        <authorList>
            <person name="Kono N."/>
            <person name="Arakawa K."/>
        </authorList>
    </citation>
    <scope>NUCLEOTIDE SEQUENCE [LARGE SCALE GENOMIC DNA]</scope>
</reference>
<accession>A0AAV4TU54</accession>
<sequence length="110" mass="12201">TTFLLKYDVLPKGTSSSSLSYYWENFRVSAQESNPSGKRNKTRRSTSLQSDNLNVTLNGLVHGNCLGLNCTTVTFTCRNGENKYLEASGSFLLLLLLFCFDVVFLAVTMA</sequence>
<dbReference type="AlphaFoldDB" id="A0AAV4TU54"/>
<evidence type="ECO:0000313" key="2">
    <source>
        <dbReference type="EMBL" id="GIY49639.1"/>
    </source>
</evidence>
<keyword evidence="3" id="KW-1185">Reference proteome</keyword>
<feature type="transmembrane region" description="Helical" evidence="1">
    <location>
        <begin position="91"/>
        <end position="109"/>
    </location>
</feature>
<protein>
    <submittedName>
        <fullName evidence="2">Uncharacterized protein</fullName>
    </submittedName>
</protein>